<dbReference type="RefSeq" id="WP_034839151.1">
    <property type="nucleotide sequence ID" value="NZ_JOKH01000004.1"/>
</dbReference>
<protein>
    <recommendedName>
        <fullName evidence="1">N-acetyltransferase domain-containing protein</fullName>
    </recommendedName>
</protein>
<dbReference type="Proteomes" id="UP000028073">
    <property type="component" value="Unassembled WGS sequence"/>
</dbReference>
<dbReference type="OrthoDB" id="9801656at2"/>
<sequence length="179" mass="20795">MQKLEVDTLRLATSFFKTNDSKNLFESYTGRIAESQYLARLPHSSVAETLLKLSEWSNPQSWVEHNRVILVIEDKKNRQAIGQLTLFNKPQHLEFHFGISHDYSGQGYVSELLAGLVESELANNNRLMTYCDCNHKAAQRVLEKVGFQSTGLLKRHYQNPNKGNQWVDCFSYQWRKEEK</sequence>
<name>A0A081NEM6_9GAMM</name>
<evidence type="ECO:0000313" key="3">
    <source>
        <dbReference type="Proteomes" id="UP000028073"/>
    </source>
</evidence>
<dbReference type="Pfam" id="PF13302">
    <property type="entry name" value="Acetyltransf_3"/>
    <property type="match status" value="1"/>
</dbReference>
<dbReference type="PANTHER" id="PTHR43792">
    <property type="entry name" value="GNAT FAMILY, PUTATIVE (AFU_ORTHOLOGUE AFUA_3G00765)-RELATED-RELATED"/>
    <property type="match status" value="1"/>
</dbReference>
<dbReference type="Gene3D" id="3.40.630.30">
    <property type="match status" value="1"/>
</dbReference>
<evidence type="ECO:0000259" key="1">
    <source>
        <dbReference type="PROSITE" id="PS51186"/>
    </source>
</evidence>
<dbReference type="GO" id="GO:0016747">
    <property type="term" value="F:acyltransferase activity, transferring groups other than amino-acyl groups"/>
    <property type="evidence" value="ECO:0007669"/>
    <property type="project" value="InterPro"/>
</dbReference>
<feature type="domain" description="N-acetyltransferase" evidence="1">
    <location>
        <begin position="7"/>
        <end position="179"/>
    </location>
</feature>
<dbReference type="InterPro" id="IPR051531">
    <property type="entry name" value="N-acetyltransferase"/>
</dbReference>
<accession>A0A081NEM6</accession>
<gene>
    <name evidence="2" type="ORF">GZ78_19815</name>
</gene>
<dbReference type="EMBL" id="JOKH01000004">
    <property type="protein sequence ID" value="KEQ16899.1"/>
    <property type="molecule type" value="Genomic_DNA"/>
</dbReference>
<proteinExistence type="predicted"/>
<comment type="caution">
    <text evidence="2">The sequence shown here is derived from an EMBL/GenBank/DDBJ whole genome shotgun (WGS) entry which is preliminary data.</text>
</comment>
<dbReference type="eggNOG" id="COG1670">
    <property type="taxonomic scope" value="Bacteria"/>
</dbReference>
<organism evidence="2 3">
    <name type="scientific">Endozoicomonas numazuensis</name>
    <dbReference type="NCBI Taxonomy" id="1137799"/>
    <lineage>
        <taxon>Bacteria</taxon>
        <taxon>Pseudomonadati</taxon>
        <taxon>Pseudomonadota</taxon>
        <taxon>Gammaproteobacteria</taxon>
        <taxon>Oceanospirillales</taxon>
        <taxon>Endozoicomonadaceae</taxon>
        <taxon>Endozoicomonas</taxon>
    </lineage>
</organism>
<dbReference type="InterPro" id="IPR000182">
    <property type="entry name" value="GNAT_dom"/>
</dbReference>
<dbReference type="PROSITE" id="PS51186">
    <property type="entry name" value="GNAT"/>
    <property type="match status" value="1"/>
</dbReference>
<dbReference type="SUPFAM" id="SSF55729">
    <property type="entry name" value="Acyl-CoA N-acyltransferases (Nat)"/>
    <property type="match status" value="1"/>
</dbReference>
<reference evidence="2 3" key="1">
    <citation type="submission" date="2014-06" db="EMBL/GenBank/DDBJ databases">
        <title>Whole Genome Sequences of Three Symbiotic Endozoicomonas Bacteria.</title>
        <authorList>
            <person name="Neave M.J."/>
            <person name="Apprill A."/>
            <person name="Voolstra C.R."/>
        </authorList>
    </citation>
    <scope>NUCLEOTIDE SEQUENCE [LARGE SCALE GENOMIC DNA]</scope>
    <source>
        <strain evidence="2 3">DSM 25634</strain>
    </source>
</reference>
<dbReference type="InterPro" id="IPR016181">
    <property type="entry name" value="Acyl_CoA_acyltransferase"/>
</dbReference>
<dbReference type="STRING" id="1137799.GZ78_19815"/>
<evidence type="ECO:0000313" key="2">
    <source>
        <dbReference type="EMBL" id="KEQ16899.1"/>
    </source>
</evidence>
<dbReference type="AlphaFoldDB" id="A0A081NEM6"/>
<keyword evidence="3" id="KW-1185">Reference proteome</keyword>